<evidence type="ECO:0000256" key="4">
    <source>
        <dbReference type="ARBA" id="ARBA00022692"/>
    </source>
</evidence>
<feature type="transmembrane region" description="Helical" evidence="9">
    <location>
        <begin position="247"/>
        <end position="265"/>
    </location>
</feature>
<evidence type="ECO:0000256" key="5">
    <source>
        <dbReference type="ARBA" id="ARBA00022989"/>
    </source>
</evidence>
<keyword evidence="5 9" id="KW-1133">Transmembrane helix</keyword>
<dbReference type="AlphaFoldDB" id="A0AAD8Y2P7"/>
<feature type="transmembrane region" description="Helical" evidence="9">
    <location>
        <begin position="272"/>
        <end position="292"/>
    </location>
</feature>
<feature type="transmembrane region" description="Helical" evidence="9">
    <location>
        <begin position="562"/>
        <end position="580"/>
    </location>
</feature>
<feature type="compositionally biased region" description="Basic and acidic residues" evidence="8">
    <location>
        <begin position="748"/>
        <end position="764"/>
    </location>
</feature>
<feature type="transmembrane region" description="Helical" evidence="9">
    <location>
        <begin position="693"/>
        <end position="717"/>
    </location>
</feature>
<accession>A0AAD8Y2P7</accession>
<comment type="subcellular location">
    <subcellularLocation>
        <location evidence="1">Membrane</location>
        <topology evidence="1">Multi-pass membrane protein</topology>
    </subcellularLocation>
</comment>
<evidence type="ECO:0000256" key="9">
    <source>
        <dbReference type="SAM" id="Phobius"/>
    </source>
</evidence>
<feature type="transmembrane region" description="Helical" evidence="9">
    <location>
        <begin position="452"/>
        <end position="470"/>
    </location>
</feature>
<dbReference type="PROSITE" id="PS50283">
    <property type="entry name" value="NA_SOLUT_SYMP_3"/>
    <property type="match status" value="1"/>
</dbReference>
<dbReference type="GO" id="GO:0015204">
    <property type="term" value="F:urea transmembrane transporter activity"/>
    <property type="evidence" value="ECO:0007669"/>
    <property type="project" value="InterPro"/>
</dbReference>
<evidence type="ECO:0000313" key="11">
    <source>
        <dbReference type="Proteomes" id="UP001224775"/>
    </source>
</evidence>
<dbReference type="InterPro" id="IPR001734">
    <property type="entry name" value="Na/solute_symporter"/>
</dbReference>
<evidence type="ECO:0000256" key="1">
    <source>
        <dbReference type="ARBA" id="ARBA00004141"/>
    </source>
</evidence>
<dbReference type="Proteomes" id="UP001224775">
    <property type="component" value="Unassembled WGS sequence"/>
</dbReference>
<feature type="transmembrane region" description="Helical" evidence="9">
    <location>
        <begin position="508"/>
        <end position="527"/>
    </location>
</feature>
<keyword evidence="4 9" id="KW-0812">Transmembrane</keyword>
<gene>
    <name evidence="10" type="ORF">QTG54_010579</name>
</gene>
<feature type="region of interest" description="Disordered" evidence="8">
    <location>
        <begin position="744"/>
        <end position="775"/>
    </location>
</feature>
<dbReference type="Gene3D" id="1.20.1730.10">
    <property type="entry name" value="Sodium/glucose cotransporter"/>
    <property type="match status" value="1"/>
</dbReference>
<reference evidence="10" key="1">
    <citation type="submission" date="2023-06" db="EMBL/GenBank/DDBJ databases">
        <title>Survivors Of The Sea: Transcriptome response of Skeletonema marinoi to long-term dormancy.</title>
        <authorList>
            <person name="Pinder M.I.M."/>
            <person name="Kourtchenko O."/>
            <person name="Robertson E.K."/>
            <person name="Larsson T."/>
            <person name="Maumus F."/>
            <person name="Osuna-Cruz C.M."/>
            <person name="Vancaester E."/>
            <person name="Stenow R."/>
            <person name="Vandepoele K."/>
            <person name="Ploug H."/>
            <person name="Bruchert V."/>
            <person name="Godhe A."/>
            <person name="Topel M."/>
        </authorList>
    </citation>
    <scope>NUCLEOTIDE SEQUENCE</scope>
    <source>
        <strain evidence="10">R05AC</strain>
    </source>
</reference>
<feature type="transmembrane region" description="Helical" evidence="9">
    <location>
        <begin position="600"/>
        <end position="618"/>
    </location>
</feature>
<dbReference type="Pfam" id="PF00474">
    <property type="entry name" value="SSF"/>
    <property type="match status" value="1"/>
</dbReference>
<feature type="non-terminal residue" evidence="10">
    <location>
        <position position="775"/>
    </location>
</feature>
<feature type="transmembrane region" description="Helical" evidence="9">
    <location>
        <begin position="405"/>
        <end position="432"/>
    </location>
</feature>
<keyword evidence="6 9" id="KW-0472">Membrane</keyword>
<protein>
    <submittedName>
        <fullName evidence="10">Urea active transporter</fullName>
    </submittedName>
</protein>
<evidence type="ECO:0000256" key="8">
    <source>
        <dbReference type="SAM" id="MobiDB-lite"/>
    </source>
</evidence>
<feature type="transmembrane region" description="Helical" evidence="9">
    <location>
        <begin position="368"/>
        <end position="385"/>
    </location>
</feature>
<feature type="transmembrane region" description="Helical" evidence="9">
    <location>
        <begin position="209"/>
        <end position="235"/>
    </location>
</feature>
<dbReference type="CDD" id="cd11476">
    <property type="entry name" value="SLC5sbd_DUR3"/>
    <property type="match status" value="1"/>
</dbReference>
<dbReference type="PANTHER" id="PTHR46154:SF4">
    <property type="entry name" value="UREA ACTIVE TRANSPORTER"/>
    <property type="match status" value="1"/>
</dbReference>
<dbReference type="PANTHER" id="PTHR46154">
    <property type="match status" value="1"/>
</dbReference>
<proteinExistence type="inferred from homology"/>
<sequence>PPQKTLIKKLDEHFHPTLLSIQSVDYTNTSIMATAFSCDKSSAPAEFIANLATYAVENCPVSWSVGANAAELVGRDSYFQGSTPLDTWVGYLVVVGFGALFSVFTTIVVYLDKTFAGNASMTSEHFNTAGRMVKTGLTASVIVSQWTWAATLLQSSNVAWQYGVSGPFWYASGATIQVLLFGVLAISLKDIAPSAHTMCEIVRARWGKSAHLTFLFFAFCANIIVTSMLLLGGAATVEALTGMKYELAAFLIPWGVILYTSTGGLKATFMASYLHTMIIFAVLITMITLVYIKVYSSDQIYSFLDNTVSYSPEQCMAIYSTDGTVETSFFYSGDKTVLGQTEGTAQYACGPVAGNAQGSYLTMLSGDGLMFGIINIVGNFGTVFVDQSYWQSAIAARPASAAKGYLLGGICWFAIPFSLATSLGLASTALMLPISRGEAGSGLVPPAVADNLLGSAGAVLILIMLFMAIVSTGSAESIAVSSLVAYDIYREYINPEATGKQILWVSRVTIVVFGVFMGLFAIALNAMGLNLGWVYLFMGIVIGSAVIPLWNMMTWDKASGKGAIIAAWGGFALALISWFVGASVESGSVSVATLGSNPVMLSGNLVAILSSGFIHYVYSKFIDPQEYDFSTLDANIHLVEQDTAGLTDDILDKDEIRRSKRWIVRRGYLLTFVLIIVWPILSIPAQVFTESYFAFWVLVSIAWGFGAAIVITFLPLFESQEEIGKVCSGMFNFAMCKKVEGEEFAEEEPVKEVDEPAEPVKEPEAEVEADAGESA</sequence>
<dbReference type="EMBL" id="JATAAI010000020">
    <property type="protein sequence ID" value="KAK1738549.1"/>
    <property type="molecule type" value="Genomic_DNA"/>
</dbReference>
<keyword evidence="3" id="KW-0813">Transport</keyword>
<dbReference type="InterPro" id="IPR031155">
    <property type="entry name" value="DUR"/>
</dbReference>
<dbReference type="InterPro" id="IPR038377">
    <property type="entry name" value="Na/Glc_symporter_sf"/>
</dbReference>
<feature type="compositionally biased region" description="Acidic residues" evidence="8">
    <location>
        <begin position="765"/>
        <end position="775"/>
    </location>
</feature>
<feature type="transmembrane region" description="Helical" evidence="9">
    <location>
        <begin position="667"/>
        <end position="687"/>
    </location>
</feature>
<evidence type="ECO:0000256" key="2">
    <source>
        <dbReference type="ARBA" id="ARBA00006434"/>
    </source>
</evidence>
<comment type="similarity">
    <text evidence="2 7">Belongs to the sodium:solute symporter (SSF) (TC 2.A.21) family.</text>
</comment>
<keyword evidence="11" id="KW-1185">Reference proteome</keyword>
<evidence type="ECO:0000256" key="6">
    <source>
        <dbReference type="ARBA" id="ARBA00023136"/>
    </source>
</evidence>
<evidence type="ECO:0000256" key="7">
    <source>
        <dbReference type="RuleBase" id="RU362091"/>
    </source>
</evidence>
<feature type="transmembrane region" description="Helical" evidence="9">
    <location>
        <begin position="88"/>
        <end position="111"/>
    </location>
</feature>
<feature type="transmembrane region" description="Helical" evidence="9">
    <location>
        <begin position="533"/>
        <end position="550"/>
    </location>
</feature>
<evidence type="ECO:0000313" key="10">
    <source>
        <dbReference type="EMBL" id="KAK1738549.1"/>
    </source>
</evidence>
<comment type="caution">
    <text evidence="10">The sequence shown here is derived from an EMBL/GenBank/DDBJ whole genome shotgun (WGS) entry which is preliminary data.</text>
</comment>
<dbReference type="GO" id="GO:0005886">
    <property type="term" value="C:plasma membrane"/>
    <property type="evidence" value="ECO:0007669"/>
    <property type="project" value="TreeGrafter"/>
</dbReference>
<evidence type="ECO:0000256" key="3">
    <source>
        <dbReference type="ARBA" id="ARBA00022448"/>
    </source>
</evidence>
<feature type="transmembrane region" description="Helical" evidence="9">
    <location>
        <begin position="168"/>
        <end position="188"/>
    </location>
</feature>
<organism evidence="10 11">
    <name type="scientific">Skeletonema marinoi</name>
    <dbReference type="NCBI Taxonomy" id="267567"/>
    <lineage>
        <taxon>Eukaryota</taxon>
        <taxon>Sar</taxon>
        <taxon>Stramenopiles</taxon>
        <taxon>Ochrophyta</taxon>
        <taxon>Bacillariophyta</taxon>
        <taxon>Coscinodiscophyceae</taxon>
        <taxon>Thalassiosirophycidae</taxon>
        <taxon>Thalassiosirales</taxon>
        <taxon>Skeletonemataceae</taxon>
        <taxon>Skeletonema</taxon>
        <taxon>Skeletonema marinoi-dohrnii complex</taxon>
    </lineage>
</organism>
<name>A0AAD8Y2P7_9STRA</name>